<evidence type="ECO:0000313" key="3">
    <source>
        <dbReference type="Proteomes" id="UP000028058"/>
    </source>
</evidence>
<keyword evidence="3" id="KW-1185">Reference proteome</keyword>
<evidence type="ECO:0000313" key="2">
    <source>
        <dbReference type="EMBL" id="RKM95523.1"/>
    </source>
</evidence>
<accession>A0A3R7ESX4</accession>
<dbReference type="InterPro" id="IPR046701">
    <property type="entry name" value="DUF6571"/>
</dbReference>
<dbReference type="EMBL" id="JNAD02000006">
    <property type="protein sequence ID" value="RKM95523.1"/>
    <property type="molecule type" value="Genomic_DNA"/>
</dbReference>
<proteinExistence type="predicted"/>
<dbReference type="OrthoDB" id="3543532at2"/>
<dbReference type="Pfam" id="PF20211">
    <property type="entry name" value="DUF6571"/>
    <property type="match status" value="1"/>
</dbReference>
<dbReference type="Proteomes" id="UP000028058">
    <property type="component" value="Unassembled WGS sequence"/>
</dbReference>
<feature type="domain" description="DUF6571" evidence="1">
    <location>
        <begin position="335"/>
        <end position="638"/>
    </location>
</feature>
<comment type="caution">
    <text evidence="2">The sequence shown here is derived from an EMBL/GenBank/DDBJ whole genome shotgun (WGS) entry which is preliminary data.</text>
</comment>
<evidence type="ECO:0000259" key="1">
    <source>
        <dbReference type="Pfam" id="PF20211"/>
    </source>
</evidence>
<reference evidence="2 3" key="1">
    <citation type="journal article" date="2014" name="Genome Announc.">
        <title>Draft Genome Sequence of Streptomyces fradiae ATCC 19609, a Strain Highly Sensitive to Antibiotics.</title>
        <authorList>
            <person name="Bekker O.B."/>
            <person name="Klimina K.M."/>
            <person name="Vatlin A.A."/>
            <person name="Zakharevich N.V."/>
            <person name="Kasianov A.S."/>
            <person name="Danilenko V.N."/>
        </authorList>
    </citation>
    <scope>NUCLEOTIDE SEQUENCE [LARGE SCALE GENOMIC DNA]</scope>
    <source>
        <strain evidence="2 3">ATCC 19609</strain>
    </source>
</reference>
<dbReference type="AlphaFoldDB" id="A0A3R7ESX4"/>
<name>A0A3R7ESX4_9ACTN</name>
<gene>
    <name evidence="2" type="ORF">SFRA_014965</name>
</gene>
<sequence length="749" mass="81265">MTTDLGTLITAADRWDGMAKEFRDQEVAYRRDVHGISLGGGWQGLSAWTASARFDVTLREYQYAQKEAKAIASLLRDAHTQYTDLKGKLETARREAIAADMKVSDQGVVSYDYEKLSEGEKTVLHHDPDYRQSFDKAVTSWQDRIDNAVKAVNDADKGVEIAFQRAVQDSDLLDGTANGFNGSASGDIEKYEADELADIATRIESGDATPRDIQEARRAFRDNAKDTEFHQTFLNNLGASGTIEFSNALSDLGHSGKDKGLYAGLQGDLANSLAVATKDTGSAFYKKFRADLEKAGTRTFDLDVAGEKLRVGPGAEQQVRGYQSLVTLMQQGDGYSGQFLKDMATDIRAAEDGKQGGNPDIWDLRGQFSGKRDGWFANDPLDGVLGIMSKDPDTATSYLDPGADGKNDNLEYLLTERDWNHVDTSNWNGKVEIAGKDTFDKDVRTGLGLALAAGATGNVPGGEGEELDRHTAAQARVLHDAVNLIDYGHPNGKFGEDAEHPRVGRADEVLAQDDYAALRGPLSQALADYSPDAVDIISGDAPGGRSGKADVYEHGDASQIQNSRSSLIRMMRGVSEADDTTNFERIYHAQQGYMSEELMGQDFPNVTAATNEARKVGEVTGALNAVGGDVKMDIHDDKISDGTDTRFYGYHVGGGLVTGIPVIGDAAQRLVDVSLNNWLAGVQAEEGALSKEELSRGNDIAQDNLDRTFDAWGEERRMAPETTEAAAGEARQSYVDGRQIAYEALRSRT</sequence>
<protein>
    <recommendedName>
        <fullName evidence="1">DUF6571 domain-containing protein</fullName>
    </recommendedName>
</protein>
<dbReference type="RefSeq" id="WP_043460953.1">
    <property type="nucleotide sequence ID" value="NZ_CP134822.1"/>
</dbReference>
<organism evidence="2 3">
    <name type="scientific">Streptomyces xinghaiensis</name>
    <dbReference type="NCBI Taxonomy" id="1038928"/>
    <lineage>
        <taxon>Bacteria</taxon>
        <taxon>Bacillati</taxon>
        <taxon>Actinomycetota</taxon>
        <taxon>Actinomycetes</taxon>
        <taxon>Kitasatosporales</taxon>
        <taxon>Streptomycetaceae</taxon>
        <taxon>Streptomyces</taxon>
    </lineage>
</organism>